<reference evidence="2 3" key="1">
    <citation type="journal article" date="2017" name="Antonie Van Leeuwenhoek">
        <title>Rhizobium rhizosphaerae sp. nov., a novel species isolated from rice rhizosphere.</title>
        <authorList>
            <person name="Zhao J.J."/>
            <person name="Zhang J."/>
            <person name="Zhang R.J."/>
            <person name="Zhang C.W."/>
            <person name="Yin H.Q."/>
            <person name="Zhang X.X."/>
        </authorList>
    </citation>
    <scope>NUCLEOTIDE SEQUENCE [LARGE SCALE GENOMIC DNA]</scope>
    <source>
        <strain evidence="2 3">E3</strain>
    </source>
</reference>
<feature type="region of interest" description="Disordered" evidence="1">
    <location>
        <begin position="100"/>
        <end position="128"/>
    </location>
</feature>
<evidence type="ECO:0000313" key="2">
    <source>
        <dbReference type="EMBL" id="GAC16096.1"/>
    </source>
</evidence>
<protein>
    <submittedName>
        <fullName evidence="2">Uncharacterized protein</fullName>
    </submittedName>
</protein>
<evidence type="ECO:0000313" key="3">
    <source>
        <dbReference type="Proteomes" id="UP000006334"/>
    </source>
</evidence>
<dbReference type="STRING" id="1127673.GLIP_3482"/>
<sequence>MSKVLSCWKCGNKIENIIFPMSRREECDACNADLHVCVMCKEYDGRGGCNEPRAEHVSDTEKANFCDYFSVSGKEFAQSQDHKAKQAKAKLAALFGDEPESDVAASNDNSELTPAQIAEQKLRDLLGD</sequence>
<feature type="compositionally biased region" description="Polar residues" evidence="1">
    <location>
        <begin position="104"/>
        <end position="113"/>
    </location>
</feature>
<dbReference type="Proteomes" id="UP000006334">
    <property type="component" value="Unassembled WGS sequence"/>
</dbReference>
<gene>
    <name evidence="2" type="ORF">GLIP_3482</name>
</gene>
<comment type="caution">
    <text evidence="2">The sequence shown here is derived from an EMBL/GenBank/DDBJ whole genome shotgun (WGS) entry which is preliminary data.</text>
</comment>
<accession>K6XWQ0</accession>
<dbReference type="AlphaFoldDB" id="K6XWQ0"/>
<evidence type="ECO:0000256" key="1">
    <source>
        <dbReference type="SAM" id="MobiDB-lite"/>
    </source>
</evidence>
<proteinExistence type="predicted"/>
<organism evidence="2 3">
    <name type="scientific">Aliiglaciecola lipolytica E3</name>
    <dbReference type="NCBI Taxonomy" id="1127673"/>
    <lineage>
        <taxon>Bacteria</taxon>
        <taxon>Pseudomonadati</taxon>
        <taxon>Pseudomonadota</taxon>
        <taxon>Gammaproteobacteria</taxon>
        <taxon>Alteromonadales</taxon>
        <taxon>Alteromonadaceae</taxon>
        <taxon>Aliiglaciecola</taxon>
    </lineage>
</organism>
<name>K6XWQ0_9ALTE</name>
<dbReference type="eggNOG" id="ENOG50338P5">
    <property type="taxonomic scope" value="Bacteria"/>
</dbReference>
<dbReference type="EMBL" id="BAEN01000065">
    <property type="protein sequence ID" value="GAC16096.1"/>
    <property type="molecule type" value="Genomic_DNA"/>
</dbReference>
<dbReference type="RefSeq" id="WP_008845899.1">
    <property type="nucleotide sequence ID" value="NZ_BAEN01000065.1"/>
</dbReference>
<keyword evidence="3" id="KW-1185">Reference proteome</keyword>